<organism evidence="14 15">
    <name type="scientific">Lasiosphaeria miniovina</name>
    <dbReference type="NCBI Taxonomy" id="1954250"/>
    <lineage>
        <taxon>Eukaryota</taxon>
        <taxon>Fungi</taxon>
        <taxon>Dikarya</taxon>
        <taxon>Ascomycota</taxon>
        <taxon>Pezizomycotina</taxon>
        <taxon>Sordariomycetes</taxon>
        <taxon>Sordariomycetidae</taxon>
        <taxon>Sordariales</taxon>
        <taxon>Lasiosphaeriaceae</taxon>
        <taxon>Lasiosphaeria</taxon>
    </lineage>
</organism>
<dbReference type="AlphaFoldDB" id="A0AA40ALT0"/>
<dbReference type="Proteomes" id="UP001172101">
    <property type="component" value="Unassembled WGS sequence"/>
</dbReference>
<evidence type="ECO:0000256" key="5">
    <source>
        <dbReference type="ARBA" id="ARBA00015035"/>
    </source>
</evidence>
<gene>
    <name evidence="14" type="ORF">B0T26DRAFT_676403</name>
</gene>
<dbReference type="GO" id="GO:0008703">
    <property type="term" value="F:5-amino-6-(5-phosphoribosylamino)uracil reductase activity"/>
    <property type="evidence" value="ECO:0007669"/>
    <property type="project" value="InterPro"/>
</dbReference>
<dbReference type="RefSeq" id="XP_060297004.1">
    <property type="nucleotide sequence ID" value="XM_060439972.1"/>
</dbReference>
<comment type="function">
    <text evidence="1">Catalyzes an early step in riboflavin biosynthesis, the NADPH-dependent reduction of the ribose side chain of 2,5-diamino-6-ribosylamino-4(3H)-pyrimidinone 5'-phosphate, yielding 2,5-diamino-6-ribitylamino-4(3H)-pyrimidinone 5'-phosphate.</text>
</comment>
<proteinExistence type="inferred from homology"/>
<evidence type="ECO:0000256" key="11">
    <source>
        <dbReference type="ARBA" id="ARBA00047550"/>
    </source>
</evidence>
<keyword evidence="6" id="KW-0686">Riboflavin biosynthesis</keyword>
<evidence type="ECO:0000259" key="13">
    <source>
        <dbReference type="Pfam" id="PF01872"/>
    </source>
</evidence>
<evidence type="ECO:0000256" key="6">
    <source>
        <dbReference type="ARBA" id="ARBA00022619"/>
    </source>
</evidence>
<keyword evidence="15" id="KW-1185">Reference proteome</keyword>
<dbReference type="Gene3D" id="3.40.430.10">
    <property type="entry name" value="Dihydrofolate Reductase, subunit A"/>
    <property type="match status" value="1"/>
</dbReference>
<dbReference type="EC" id="1.1.1.302" evidence="4"/>
<dbReference type="GO" id="GO:0009231">
    <property type="term" value="P:riboflavin biosynthetic process"/>
    <property type="evidence" value="ECO:0007669"/>
    <property type="project" value="UniProtKB-KW"/>
</dbReference>
<evidence type="ECO:0000256" key="4">
    <source>
        <dbReference type="ARBA" id="ARBA00012851"/>
    </source>
</evidence>
<evidence type="ECO:0000256" key="7">
    <source>
        <dbReference type="ARBA" id="ARBA00022857"/>
    </source>
</evidence>
<dbReference type="Pfam" id="PF01872">
    <property type="entry name" value="RibD_C"/>
    <property type="match status" value="1"/>
</dbReference>
<comment type="caution">
    <text evidence="14">The sequence shown here is derived from an EMBL/GenBank/DDBJ whole genome shotgun (WGS) entry which is preliminary data.</text>
</comment>
<dbReference type="InterPro" id="IPR024072">
    <property type="entry name" value="DHFR-like_dom_sf"/>
</dbReference>
<keyword evidence="7" id="KW-0521">NADP</keyword>
<evidence type="ECO:0000256" key="2">
    <source>
        <dbReference type="ARBA" id="ARBA00005104"/>
    </source>
</evidence>
<evidence type="ECO:0000256" key="12">
    <source>
        <dbReference type="ARBA" id="ARBA00049020"/>
    </source>
</evidence>
<dbReference type="InterPro" id="IPR050765">
    <property type="entry name" value="Riboflavin_Biosynth_HTPR"/>
</dbReference>
<reference evidence="14" key="1">
    <citation type="submission" date="2023-06" db="EMBL/GenBank/DDBJ databases">
        <title>Genome-scale phylogeny and comparative genomics of the fungal order Sordariales.</title>
        <authorList>
            <consortium name="Lawrence Berkeley National Laboratory"/>
            <person name="Hensen N."/>
            <person name="Bonometti L."/>
            <person name="Westerberg I."/>
            <person name="Brannstrom I.O."/>
            <person name="Guillou S."/>
            <person name="Cros-Aarteil S."/>
            <person name="Calhoun S."/>
            <person name="Haridas S."/>
            <person name="Kuo A."/>
            <person name="Mondo S."/>
            <person name="Pangilinan J."/>
            <person name="Riley R."/>
            <person name="LaButti K."/>
            <person name="Andreopoulos B."/>
            <person name="Lipzen A."/>
            <person name="Chen C."/>
            <person name="Yanf M."/>
            <person name="Daum C."/>
            <person name="Ng V."/>
            <person name="Clum A."/>
            <person name="Steindorff A."/>
            <person name="Ohm R."/>
            <person name="Martin F."/>
            <person name="Silar P."/>
            <person name="Natvig D."/>
            <person name="Lalanne C."/>
            <person name="Gautier V."/>
            <person name="Ament-velasquez S.L."/>
            <person name="Kruys A."/>
            <person name="Hutchinson M.I."/>
            <person name="Powell A.J."/>
            <person name="Barry K."/>
            <person name="Miller A.N."/>
            <person name="Grigoriev I.V."/>
            <person name="Debuchy R."/>
            <person name="Gladieux P."/>
            <person name="Thoren M.H."/>
            <person name="Johannesson H."/>
        </authorList>
    </citation>
    <scope>NUCLEOTIDE SEQUENCE</scope>
    <source>
        <strain evidence="14">SMH2392-1A</strain>
    </source>
</reference>
<evidence type="ECO:0000313" key="15">
    <source>
        <dbReference type="Proteomes" id="UP001172101"/>
    </source>
</evidence>
<dbReference type="PANTHER" id="PTHR38011">
    <property type="entry name" value="DIHYDROFOLATE REDUCTASE FAMILY PROTEIN (AFU_ORTHOLOGUE AFUA_8G06820)"/>
    <property type="match status" value="1"/>
</dbReference>
<dbReference type="PANTHER" id="PTHR38011:SF7">
    <property type="entry name" value="2,5-DIAMINO-6-RIBOSYLAMINO-4(3H)-PYRIMIDINONE 5'-PHOSPHATE REDUCTASE"/>
    <property type="match status" value="1"/>
</dbReference>
<dbReference type="GeneID" id="85323242"/>
<protein>
    <recommendedName>
        <fullName evidence="5">2,5-diamino-6-ribosylamino-4(3H)-pyrimidinone 5'-phosphate reductase</fullName>
        <ecNumber evidence="4">1.1.1.302</ecNumber>
    </recommendedName>
    <alternativeName>
        <fullName evidence="10">2,5-diamino-6-(5-phospho-D-ribosylamino)pyrimidin-4(3H)-one reductase</fullName>
    </alternativeName>
    <alternativeName>
        <fullName evidence="9">2,5-diamino-6-ribitylamino-4(3H)-pyrimidinone 5'-phosphate synthase</fullName>
    </alternativeName>
</protein>
<evidence type="ECO:0000256" key="8">
    <source>
        <dbReference type="ARBA" id="ARBA00023002"/>
    </source>
</evidence>
<evidence type="ECO:0000256" key="3">
    <source>
        <dbReference type="ARBA" id="ARBA00009723"/>
    </source>
</evidence>
<sequence length="361" mass="38892">MHLSWAFALQDAPNQTQMMLRSRATISLRDPAISVPRCSLGRRLMLTPTSRFSLPSFAFCTGEASDISKLALYAEKCRPGRLNMASSIPKDAIEFPDSDREFLEPHLPPIDGSNPTPDSPFVTLTFATSLDSSLALSPGAPTAISGPQSKAMTHYLRSRHDGILIGVGTAVADDPSLNCRLVGVGGYGGEGLDGQPRPIVVDPTARWNFTSNSKLFKLCREGKGRPPWVVTAVKEPPAEKVALLKEYGGKYVVMDIATLDVGEHRLNWHGLLVALKANGLNSVMIEGGGQVINSLLEPRYLQEISSIIVTIAPTWLGKGGVVVSPARRHDDTGKAIPAARLSGVKWYPFGEDVVLCAKVKL</sequence>
<evidence type="ECO:0000256" key="9">
    <source>
        <dbReference type="ARBA" id="ARBA00030073"/>
    </source>
</evidence>
<comment type="pathway">
    <text evidence="2">Cofactor biosynthesis; riboflavin biosynthesis.</text>
</comment>
<evidence type="ECO:0000256" key="10">
    <source>
        <dbReference type="ARBA" id="ARBA00031630"/>
    </source>
</evidence>
<feature type="domain" description="Bacterial bifunctional deaminase-reductase C-terminal" evidence="13">
    <location>
        <begin position="120"/>
        <end position="355"/>
    </location>
</feature>
<dbReference type="EMBL" id="JAUIRO010000004">
    <property type="protein sequence ID" value="KAK0718211.1"/>
    <property type="molecule type" value="Genomic_DNA"/>
</dbReference>
<comment type="similarity">
    <text evidence="3">Belongs to the HTP reductase family.</text>
</comment>
<accession>A0AA40ALT0</accession>
<comment type="catalytic activity">
    <reaction evidence="11">
        <text>2,5-diamino-6-(1-D-ribitylamino)pyrimidin-4(3H)-one 5'-phosphate + NAD(+) = 2,5-diamino-6-(1-D-ribosylamino)pyrimidin-4(3H)-one 5'-phosphate + NADH + H(+)</text>
        <dbReference type="Rhea" id="RHEA:27274"/>
        <dbReference type="ChEBI" id="CHEBI:15378"/>
        <dbReference type="ChEBI" id="CHEBI:57540"/>
        <dbReference type="ChEBI" id="CHEBI:57945"/>
        <dbReference type="ChEBI" id="CHEBI:58890"/>
        <dbReference type="ChEBI" id="CHEBI:59545"/>
        <dbReference type="EC" id="1.1.1.302"/>
    </reaction>
</comment>
<dbReference type="SUPFAM" id="SSF53597">
    <property type="entry name" value="Dihydrofolate reductase-like"/>
    <property type="match status" value="1"/>
</dbReference>
<evidence type="ECO:0000256" key="1">
    <source>
        <dbReference type="ARBA" id="ARBA00003555"/>
    </source>
</evidence>
<evidence type="ECO:0000313" key="14">
    <source>
        <dbReference type="EMBL" id="KAK0718211.1"/>
    </source>
</evidence>
<dbReference type="InterPro" id="IPR002734">
    <property type="entry name" value="RibDG_C"/>
</dbReference>
<keyword evidence="8" id="KW-0560">Oxidoreductase</keyword>
<name>A0AA40ALT0_9PEZI</name>
<comment type="catalytic activity">
    <reaction evidence="12">
        <text>2,5-diamino-6-(1-D-ribitylamino)pyrimidin-4(3H)-one 5'-phosphate + NADP(+) = 2,5-diamino-6-(1-D-ribosylamino)pyrimidin-4(3H)-one 5'-phosphate + NADPH + H(+)</text>
        <dbReference type="Rhea" id="RHEA:27278"/>
        <dbReference type="ChEBI" id="CHEBI:15378"/>
        <dbReference type="ChEBI" id="CHEBI:57783"/>
        <dbReference type="ChEBI" id="CHEBI:58349"/>
        <dbReference type="ChEBI" id="CHEBI:58890"/>
        <dbReference type="ChEBI" id="CHEBI:59545"/>
        <dbReference type="EC" id="1.1.1.302"/>
    </reaction>
</comment>